<reference evidence="1 2" key="1">
    <citation type="submission" date="2013-08" db="EMBL/GenBank/DDBJ databases">
        <title>Genome sequencing of Cellulomonas bogoriensis 69B4.</title>
        <authorList>
            <person name="Chen F."/>
            <person name="Li Y."/>
            <person name="Wang G."/>
        </authorList>
    </citation>
    <scope>NUCLEOTIDE SEQUENCE [LARGE SCALE GENOMIC DNA]</scope>
    <source>
        <strain evidence="1 2">69B4</strain>
    </source>
</reference>
<keyword evidence="2" id="KW-1185">Reference proteome</keyword>
<accession>A0A0A0BUL2</accession>
<name>A0A0A0BUL2_9CELL</name>
<dbReference type="InterPro" id="IPR011659">
    <property type="entry name" value="WD40"/>
</dbReference>
<protein>
    <submittedName>
        <fullName evidence="1">Uncharacterized protein</fullName>
    </submittedName>
</protein>
<gene>
    <name evidence="1" type="ORF">N869_02670</name>
</gene>
<dbReference type="AlphaFoldDB" id="A0A0A0BUL2"/>
<sequence length="436" mass="47379">MTTTRPPAPDTTRRSWGTIVRRGAVPLLALTLAVTPLTPAVAQSGAADGTSTQDDVRTIIPTGVQDEFAVAYGQGYNAPCMRHFSRPFNELTFIPSNPGDELAWSQDGSMLAFTPIDGWGRPVGLVVASLADCSWHSLGTPDLAGLSWSPDGTEIASGNRVISAADGEHIRDLGYTGRDPAWHPDGDRIAYGGPGGIRVVAADGSTPPPGELLIPGGGKPIWSPDGTRIAYLSGGRVAHSAADGTDHVLLPDDFDFPSRVTWSPEGERLAVKAEGFTYHEYDEEFHGSCIAMTIDGQVDNLVLESECWDVAWRPAREPDPTPEMTLVYLYRKVDPDAPPSWHNSARQSLMHVEFGHTWPRDLDPELLPWGVCGPGWAVQMDQVVRLVRHRVPLSIPFYYRDSSGRSQRSNTLGWGTVVQAARHHSLEYVTDVPDCT</sequence>
<dbReference type="Proteomes" id="UP000054314">
    <property type="component" value="Unassembled WGS sequence"/>
</dbReference>
<evidence type="ECO:0000313" key="1">
    <source>
        <dbReference type="EMBL" id="KGM11611.1"/>
    </source>
</evidence>
<dbReference type="RefSeq" id="WP_035061120.1">
    <property type="nucleotide sequence ID" value="NZ_AXCZ01000111.1"/>
</dbReference>
<dbReference type="SUPFAM" id="SSF82171">
    <property type="entry name" value="DPP6 N-terminal domain-like"/>
    <property type="match status" value="1"/>
</dbReference>
<evidence type="ECO:0000313" key="2">
    <source>
        <dbReference type="Proteomes" id="UP000054314"/>
    </source>
</evidence>
<proteinExistence type="predicted"/>
<comment type="caution">
    <text evidence="1">The sequence shown here is derived from an EMBL/GenBank/DDBJ whole genome shotgun (WGS) entry which is preliminary data.</text>
</comment>
<dbReference type="Pfam" id="PF07676">
    <property type="entry name" value="PD40"/>
    <property type="match status" value="1"/>
</dbReference>
<dbReference type="EMBL" id="AXCZ01000111">
    <property type="protein sequence ID" value="KGM11611.1"/>
    <property type="molecule type" value="Genomic_DNA"/>
</dbReference>
<dbReference type="Gene3D" id="2.120.10.30">
    <property type="entry name" value="TolB, C-terminal domain"/>
    <property type="match status" value="1"/>
</dbReference>
<organism evidence="1 2">
    <name type="scientific">Cellulomonas bogoriensis 69B4 = DSM 16987</name>
    <dbReference type="NCBI Taxonomy" id="1386082"/>
    <lineage>
        <taxon>Bacteria</taxon>
        <taxon>Bacillati</taxon>
        <taxon>Actinomycetota</taxon>
        <taxon>Actinomycetes</taxon>
        <taxon>Micrococcales</taxon>
        <taxon>Cellulomonadaceae</taxon>
        <taxon>Cellulomonas</taxon>
    </lineage>
</organism>
<dbReference type="InterPro" id="IPR011042">
    <property type="entry name" value="6-blade_b-propeller_TolB-like"/>
</dbReference>